<dbReference type="Gene3D" id="3.40.50.1110">
    <property type="entry name" value="SGNH hydrolase"/>
    <property type="match status" value="1"/>
</dbReference>
<keyword evidence="3" id="KW-0378">Hydrolase</keyword>
<dbReference type="PANTHER" id="PTHR31084:SF0">
    <property type="entry name" value="ALPHA-L-FUCOSIDASE 2"/>
    <property type="match status" value="1"/>
</dbReference>
<dbReference type="Proteomes" id="UP000265926">
    <property type="component" value="Unassembled WGS sequence"/>
</dbReference>
<dbReference type="GO" id="GO:0005975">
    <property type="term" value="P:carbohydrate metabolic process"/>
    <property type="evidence" value="ECO:0007669"/>
    <property type="project" value="InterPro"/>
</dbReference>
<accession>A0A399T7G5</accession>
<dbReference type="InterPro" id="IPR054363">
    <property type="entry name" value="GH95_cat"/>
</dbReference>
<keyword evidence="4" id="KW-1185">Reference proteome</keyword>
<evidence type="ECO:0000259" key="2">
    <source>
        <dbReference type="Pfam" id="PF22124"/>
    </source>
</evidence>
<dbReference type="AlphaFoldDB" id="A0A399T7G5"/>
<proteinExistence type="predicted"/>
<dbReference type="InterPro" id="IPR043757">
    <property type="entry name" value="DUF5703_N"/>
</dbReference>
<reference evidence="3 4" key="1">
    <citation type="submission" date="2018-08" db="EMBL/GenBank/DDBJ databases">
        <title>Pallidiluteibacterium maritimus gen. nov., sp. nov., isolated from coastal sediment.</title>
        <authorList>
            <person name="Zhou L.Y."/>
        </authorList>
    </citation>
    <scope>NUCLEOTIDE SEQUENCE [LARGE SCALE GENOMIC DNA]</scope>
    <source>
        <strain evidence="3 4">XSD2</strain>
    </source>
</reference>
<dbReference type="EMBL" id="QWGR01000001">
    <property type="protein sequence ID" value="RIJ50815.1"/>
    <property type="molecule type" value="Genomic_DNA"/>
</dbReference>
<sequence>MFSQTEEQHGLHSEGGPWKFYPAKEKKDSLKNVLLVGDSVMNGFHQSVIDSLKKLANVDYWLTPRHLNSEHLFTDLAKVVSSNNYDVIQFNIGLHGWPEGRIKDHEYVPLLEKYVQTLIDNAKGTKLIWASTTPVTEQDKAELNKEINPTITQRNEWAAGVMNKYNIPINDLYGLVVDKLHMAKLDRFHWKSEGYHLMANQSVKIIVRELSKVQSVNVIDDCNVVWDSPSKNSLGSMPAGNGDIGINLWVEENGDLLFYLSKTDAWSENARLLKLGKVRLSLSPNPFNTGKPFSQELILKDGVIHIEAGNAKEKVSIDVWVDANHPVVELDVKSQKKITASVTTEPWRLEQREIADNTEIHSAYGLKTVIVEKDTIFENDKGSVMWAHRNERSIWKNNLTMQGLEGYLKKGKDPLLHTTFGGLIHSDKLLKTTPAKLESKVAVAEFSVSVFALTDQTKSLNKWGKEIGNIARKVTSESRENRLKAHSSWWQSFWNRSHIFVNTPNNEDKEKVANVSKNYNLQRYMNACSGRGNSPIKFNGSIFTVDTKNLDNRFAGFDADFRQWGGPYWWQNTRLPYWTMLEAGDFDLMKPLFKMYRDVLDIRKFATKTYYGHDGAFYIETMRHWGTFAESNYGHDRPDDLPLGTTVNRFIRYYWQSGLEFSLMALDYYAFTKDEKTLKELILPVVTEVMTFFDQHWERDENGKILFDPAMALETYNTAVNPLPEIVGITKVCSELLKLPETAITDEQRKQYSRLIAELPEIPMRKVDGKMLLAPAQEYSGKQNVENPELYAIFPYRAYGIGQPDLEIARNTFENRAIKETGGWQQNAIKAAYLGLTEEAAALTTTNLNTSNKAYRFPAMWGPNYDWTPDQDHGSVAMIALQRMLVQYDGDKIYLLPAWPKEWDVDFKLYAPWNTVLEGMIRNGEIERLEVAPSSRKKDLIIGWE</sequence>
<protein>
    <submittedName>
        <fullName evidence="3">SGNH/GDSL hydrolase family protein</fullName>
    </submittedName>
</protein>
<dbReference type="GO" id="GO:0004560">
    <property type="term" value="F:alpha-L-fucosidase activity"/>
    <property type="evidence" value="ECO:0007669"/>
    <property type="project" value="TreeGrafter"/>
</dbReference>
<comment type="caution">
    <text evidence="3">The sequence shown here is derived from an EMBL/GenBank/DDBJ whole genome shotgun (WGS) entry which is preliminary data.</text>
</comment>
<dbReference type="SUPFAM" id="SSF48208">
    <property type="entry name" value="Six-hairpin glycosidases"/>
    <property type="match status" value="1"/>
</dbReference>
<gene>
    <name evidence="3" type="ORF">D1614_02520</name>
</gene>
<dbReference type="InterPro" id="IPR008928">
    <property type="entry name" value="6-hairpin_glycosidase_sf"/>
</dbReference>
<evidence type="ECO:0000313" key="4">
    <source>
        <dbReference type="Proteomes" id="UP000265926"/>
    </source>
</evidence>
<dbReference type="PANTHER" id="PTHR31084">
    <property type="entry name" value="ALPHA-L-FUCOSIDASE 2"/>
    <property type="match status" value="1"/>
</dbReference>
<feature type="domain" description="DUF5703" evidence="1">
    <location>
        <begin position="225"/>
        <end position="499"/>
    </location>
</feature>
<dbReference type="GO" id="GO:0016788">
    <property type="term" value="F:hydrolase activity, acting on ester bonds"/>
    <property type="evidence" value="ECO:0007669"/>
    <property type="project" value="UniProtKB-ARBA"/>
</dbReference>
<dbReference type="Gene3D" id="1.50.10.10">
    <property type="match status" value="1"/>
</dbReference>
<feature type="domain" description="Glycosyl hydrolase family 95 catalytic" evidence="2">
    <location>
        <begin position="563"/>
        <end position="879"/>
    </location>
</feature>
<dbReference type="InterPro" id="IPR036514">
    <property type="entry name" value="SGNH_hydro_sf"/>
</dbReference>
<dbReference type="Pfam" id="PF18961">
    <property type="entry name" value="DUF5703_N"/>
    <property type="match status" value="1"/>
</dbReference>
<dbReference type="Pfam" id="PF22124">
    <property type="entry name" value="Glyco_hydro_95_cat"/>
    <property type="match status" value="1"/>
</dbReference>
<evidence type="ECO:0000313" key="3">
    <source>
        <dbReference type="EMBL" id="RIJ50815.1"/>
    </source>
</evidence>
<name>A0A399T7G5_9BACT</name>
<evidence type="ECO:0000259" key="1">
    <source>
        <dbReference type="Pfam" id="PF18961"/>
    </source>
</evidence>
<organism evidence="3 4">
    <name type="scientific">Maribellus luteus</name>
    <dbReference type="NCBI Taxonomy" id="2305463"/>
    <lineage>
        <taxon>Bacteria</taxon>
        <taxon>Pseudomonadati</taxon>
        <taxon>Bacteroidota</taxon>
        <taxon>Bacteroidia</taxon>
        <taxon>Marinilabiliales</taxon>
        <taxon>Prolixibacteraceae</taxon>
        <taxon>Maribellus</taxon>
    </lineage>
</organism>
<dbReference type="SUPFAM" id="SSF52266">
    <property type="entry name" value="SGNH hydrolase"/>
    <property type="match status" value="1"/>
</dbReference>
<dbReference type="CDD" id="cd00229">
    <property type="entry name" value="SGNH_hydrolase"/>
    <property type="match status" value="1"/>
</dbReference>
<dbReference type="InterPro" id="IPR012341">
    <property type="entry name" value="6hp_glycosidase-like_sf"/>
</dbReference>